<dbReference type="PANTHER" id="PTHR43656:SF2">
    <property type="entry name" value="BINDING OXIDOREDUCTASE, PUTATIVE (AFU_ORTHOLOGUE AFUA_2G08260)-RELATED"/>
    <property type="match status" value="1"/>
</dbReference>
<accession>A0A5B0Q985</accession>
<dbReference type="EMBL" id="VDEP01000304">
    <property type="protein sequence ID" value="KAA1109514.1"/>
    <property type="molecule type" value="Genomic_DNA"/>
</dbReference>
<evidence type="ECO:0000256" key="3">
    <source>
        <dbReference type="ARBA" id="ARBA00022643"/>
    </source>
</evidence>
<keyword evidence="2" id="KW-0285">Flavoprotein</keyword>
<sequence length="489" mass="54092">MDSTDQQQIDVIQQPIRLPCGLELTNRLVKAAMAPCLAKAGQPTPEHHRLYHQWSQDRFGLLITENVQVCPRHLATPTDIAIRHGAEKDSIPTSWQAWAKVCGPRCLVQLSHAGLQSPRGCGRTLGDRPIGPSAMRVCLGNRLIDRLVAWALFDHAREASKDDINLIIEQFRAGALFCHRAGFQGVQLHCSHGFLLSEFLSAKTNQRHDEYGMSATNRLRILFQIIDAIRSSVPESFCLSIKLNCSDLSEGGLTQEEALDNLRRIVTRGGIDLIEISGGTYENCPTSKEEVTPQPKSEKKGVDRREAYYVEFTQEARRVLRTISTESRQPCPILMTTGGFRSRSGMAAAISNEETDLIGLGRPACLDPLLSTKILDSNLANYVSPNPPVPGVTLWKILVPVKLVGAGFKTMWSVARLSELKETDRRLLTSYHTARHTWQLHRMSRYQPPDLACTALGSLRVILPLDALLASSAILLSLLAAGIVTRLMA</sequence>
<comment type="similarity">
    <text evidence="1">Belongs to the NADH:flavin oxidoreductase/NADH oxidase family.</text>
</comment>
<keyword evidence="5" id="KW-0812">Transmembrane</keyword>
<evidence type="ECO:0000259" key="6">
    <source>
        <dbReference type="Pfam" id="PF00724"/>
    </source>
</evidence>
<feature type="transmembrane region" description="Helical" evidence="5">
    <location>
        <begin position="461"/>
        <end position="484"/>
    </location>
</feature>
<dbReference type="Pfam" id="PF00724">
    <property type="entry name" value="Oxidored_FMN"/>
    <property type="match status" value="1"/>
</dbReference>
<dbReference type="InterPro" id="IPR001155">
    <property type="entry name" value="OxRdtase_FMN_N"/>
</dbReference>
<gene>
    <name evidence="7" type="ORF">PGTUg99_014849</name>
</gene>
<reference evidence="7 8" key="1">
    <citation type="submission" date="2019-05" db="EMBL/GenBank/DDBJ databases">
        <title>Emergence of the Ug99 lineage of the wheat stem rust pathogen through somatic hybridization.</title>
        <authorList>
            <person name="Li F."/>
            <person name="Upadhyaya N.M."/>
            <person name="Sperschneider J."/>
            <person name="Matny O."/>
            <person name="Nguyen-Phuc H."/>
            <person name="Mago R."/>
            <person name="Raley C."/>
            <person name="Miller M.E."/>
            <person name="Silverstein K.A.T."/>
            <person name="Henningsen E."/>
            <person name="Hirsch C.D."/>
            <person name="Visser B."/>
            <person name="Pretorius Z.A."/>
            <person name="Steffenson B.J."/>
            <person name="Schwessinger B."/>
            <person name="Dodds P.N."/>
            <person name="Figueroa M."/>
        </authorList>
    </citation>
    <scope>NUCLEOTIDE SEQUENCE [LARGE SCALE GENOMIC DNA]</scope>
    <source>
        <strain evidence="7 8">Ug99</strain>
    </source>
</reference>
<evidence type="ECO:0000256" key="5">
    <source>
        <dbReference type="SAM" id="Phobius"/>
    </source>
</evidence>
<dbReference type="GO" id="GO:0016491">
    <property type="term" value="F:oxidoreductase activity"/>
    <property type="evidence" value="ECO:0007669"/>
    <property type="project" value="UniProtKB-KW"/>
</dbReference>
<keyword evidence="5" id="KW-0472">Membrane</keyword>
<protein>
    <recommendedName>
        <fullName evidence="6">NADH:flavin oxidoreductase/NADH oxidase N-terminal domain-containing protein</fullName>
    </recommendedName>
</protein>
<evidence type="ECO:0000313" key="8">
    <source>
        <dbReference type="Proteomes" id="UP000325313"/>
    </source>
</evidence>
<dbReference type="Proteomes" id="UP000325313">
    <property type="component" value="Unassembled WGS sequence"/>
</dbReference>
<evidence type="ECO:0000313" key="7">
    <source>
        <dbReference type="EMBL" id="KAA1109514.1"/>
    </source>
</evidence>
<feature type="domain" description="NADH:flavin oxidoreductase/NADH oxidase N-terminal" evidence="6">
    <location>
        <begin position="14"/>
        <end position="374"/>
    </location>
</feature>
<dbReference type="InterPro" id="IPR051799">
    <property type="entry name" value="NADH_flavin_oxidoreductase"/>
</dbReference>
<evidence type="ECO:0000256" key="2">
    <source>
        <dbReference type="ARBA" id="ARBA00022630"/>
    </source>
</evidence>
<dbReference type="PANTHER" id="PTHR43656">
    <property type="entry name" value="BINDING OXIDOREDUCTASE, PUTATIVE (AFU_ORTHOLOGUE AFUA_2G08260)-RELATED"/>
    <property type="match status" value="1"/>
</dbReference>
<keyword evidence="4" id="KW-0560">Oxidoreductase</keyword>
<evidence type="ECO:0000256" key="1">
    <source>
        <dbReference type="ARBA" id="ARBA00005979"/>
    </source>
</evidence>
<name>A0A5B0Q985_PUCGR</name>
<keyword evidence="3" id="KW-0288">FMN</keyword>
<dbReference type="GO" id="GO:0010181">
    <property type="term" value="F:FMN binding"/>
    <property type="evidence" value="ECO:0007669"/>
    <property type="project" value="InterPro"/>
</dbReference>
<dbReference type="AlphaFoldDB" id="A0A5B0Q985"/>
<proteinExistence type="inferred from homology"/>
<keyword evidence="5" id="KW-1133">Transmembrane helix</keyword>
<organism evidence="7 8">
    <name type="scientific">Puccinia graminis f. sp. tritici</name>
    <dbReference type="NCBI Taxonomy" id="56615"/>
    <lineage>
        <taxon>Eukaryota</taxon>
        <taxon>Fungi</taxon>
        <taxon>Dikarya</taxon>
        <taxon>Basidiomycota</taxon>
        <taxon>Pucciniomycotina</taxon>
        <taxon>Pucciniomycetes</taxon>
        <taxon>Pucciniales</taxon>
        <taxon>Pucciniaceae</taxon>
        <taxon>Puccinia</taxon>
    </lineage>
</organism>
<comment type="caution">
    <text evidence="7">The sequence shown here is derived from an EMBL/GenBank/DDBJ whole genome shotgun (WGS) entry which is preliminary data.</text>
</comment>
<dbReference type="InterPro" id="IPR013785">
    <property type="entry name" value="Aldolase_TIM"/>
</dbReference>
<dbReference type="Gene3D" id="3.20.20.70">
    <property type="entry name" value="Aldolase class I"/>
    <property type="match status" value="1"/>
</dbReference>
<dbReference type="SUPFAM" id="SSF51395">
    <property type="entry name" value="FMN-linked oxidoreductases"/>
    <property type="match status" value="1"/>
</dbReference>
<evidence type="ECO:0000256" key="4">
    <source>
        <dbReference type="ARBA" id="ARBA00023002"/>
    </source>
</evidence>